<dbReference type="GO" id="GO:0005975">
    <property type="term" value="P:carbohydrate metabolic process"/>
    <property type="evidence" value="ECO:0007669"/>
    <property type="project" value="InterPro"/>
</dbReference>
<feature type="domain" description="Alpha-D-phosphohexomutase C-terminal" evidence="9">
    <location>
        <begin position="389"/>
        <end position="444"/>
    </location>
</feature>
<dbReference type="GO" id="GO:0006166">
    <property type="term" value="P:purine ribonucleoside salvage"/>
    <property type="evidence" value="ECO:0007669"/>
    <property type="project" value="TreeGrafter"/>
</dbReference>
<dbReference type="SUPFAM" id="SSF55957">
    <property type="entry name" value="Phosphoglucomutase, C-terminal domain"/>
    <property type="match status" value="1"/>
</dbReference>
<evidence type="ECO:0000256" key="8">
    <source>
        <dbReference type="SAM" id="MobiDB-lite"/>
    </source>
</evidence>
<evidence type="ECO:0000256" key="4">
    <source>
        <dbReference type="ARBA" id="ARBA00022723"/>
    </source>
</evidence>
<evidence type="ECO:0000259" key="11">
    <source>
        <dbReference type="Pfam" id="PF02879"/>
    </source>
</evidence>
<evidence type="ECO:0000313" key="13">
    <source>
        <dbReference type="EMBL" id="TKR25575.1"/>
    </source>
</evidence>
<comment type="caution">
    <text evidence="13">The sequence shown here is derived from an EMBL/GenBank/DDBJ whole genome shotgun (WGS) entry which is preliminary data.</text>
</comment>
<comment type="cofactor">
    <cofactor evidence="1">
        <name>Mg(2+)</name>
        <dbReference type="ChEBI" id="CHEBI:18420"/>
    </cofactor>
</comment>
<evidence type="ECO:0000256" key="5">
    <source>
        <dbReference type="ARBA" id="ARBA00022842"/>
    </source>
</evidence>
<dbReference type="AlphaFoldDB" id="A0A4U5JAK2"/>
<keyword evidence="6" id="KW-0413">Isomerase</keyword>
<dbReference type="GO" id="GO:0000287">
    <property type="term" value="F:magnesium ion binding"/>
    <property type="evidence" value="ECO:0007669"/>
    <property type="project" value="InterPro"/>
</dbReference>
<sequence length="456" mass="48680">MDIEFGTDGWRTTVDEFTAPRIRAVGQAVADHLRETGEDAPVAIGYDPREGSRPAAEELARVLCANGFDALVPERDTPTPVVAWTVTDRDLSGALQVTASHNPATYNGIKFVPSDGAPALPDVTDRLVAELKPPEPIDEERWGSVREIDMIGPYLDHAVSFVGTDLDGMAVAHDAMHGSGRGVTDELLSRAGATVTRRRNEADPEFGGSPPEPSAERLAELEAEVRSGDAELGIANDGDSDRIAVVTPERGVVDPNWVFAALYDHLLESAGGDAVRTVSTTAILDRIAEAHGRAVHETAVGFKWVAEAMADHGALVGGEESGGFGITAHLRNKDGVLIALVVAAAHGEEPLDDRLDRLRAEYGDIVQDRRSIDCPDDRKAAVLDRLGEELPETVAGSAIDRVGRTDGFKLFLSDGSWVLVRPSGTEPKLRVYAEAGSDERVDELLSAGMALLEPLV</sequence>
<dbReference type="CDD" id="cd05800">
    <property type="entry name" value="PGM_like2"/>
    <property type="match status" value="1"/>
</dbReference>
<evidence type="ECO:0000256" key="3">
    <source>
        <dbReference type="ARBA" id="ARBA00022553"/>
    </source>
</evidence>
<gene>
    <name evidence="13" type="ORF">DM868_09145</name>
</gene>
<dbReference type="PANTHER" id="PTHR45745:SF1">
    <property type="entry name" value="PHOSPHOGLUCOMUTASE 2B-RELATED"/>
    <property type="match status" value="1"/>
</dbReference>
<dbReference type="InterPro" id="IPR016055">
    <property type="entry name" value="A-D-PHexomutase_a/b/a-I/II/III"/>
</dbReference>
<feature type="region of interest" description="Disordered" evidence="8">
    <location>
        <begin position="193"/>
        <end position="215"/>
    </location>
</feature>
<evidence type="ECO:0000256" key="6">
    <source>
        <dbReference type="ARBA" id="ARBA00023235"/>
    </source>
</evidence>
<dbReference type="EMBL" id="QKNX01000003">
    <property type="protein sequence ID" value="TKR25575.1"/>
    <property type="molecule type" value="Genomic_DNA"/>
</dbReference>
<feature type="domain" description="Alpha-D-phosphohexomutase alpha/beta/alpha" evidence="10">
    <location>
        <begin position="3"/>
        <end position="131"/>
    </location>
</feature>
<dbReference type="GO" id="GO:0008973">
    <property type="term" value="F:phosphopentomutase activity"/>
    <property type="evidence" value="ECO:0007669"/>
    <property type="project" value="TreeGrafter"/>
</dbReference>
<name>A0A4U5JAK2_9EURY</name>
<evidence type="ECO:0000313" key="14">
    <source>
        <dbReference type="Proteomes" id="UP000308037"/>
    </source>
</evidence>
<evidence type="ECO:0000256" key="2">
    <source>
        <dbReference type="ARBA" id="ARBA00010231"/>
    </source>
</evidence>
<keyword evidence="4 7" id="KW-0479">Metal-binding</keyword>
<keyword evidence="14" id="KW-1185">Reference proteome</keyword>
<dbReference type="Pfam" id="PF02878">
    <property type="entry name" value="PGM_PMM_I"/>
    <property type="match status" value="1"/>
</dbReference>
<dbReference type="PROSITE" id="PS00710">
    <property type="entry name" value="PGM_PMM"/>
    <property type="match status" value="1"/>
</dbReference>
<dbReference type="Pfam" id="PF02879">
    <property type="entry name" value="PGM_PMM_II"/>
    <property type="match status" value="1"/>
</dbReference>
<dbReference type="Gene3D" id="3.40.120.10">
    <property type="entry name" value="Alpha-D-Glucose-1,6-Bisphosphate, subunit A, domain 3"/>
    <property type="match status" value="3"/>
</dbReference>
<dbReference type="Pfam" id="PF02880">
    <property type="entry name" value="PGM_PMM_III"/>
    <property type="match status" value="1"/>
</dbReference>
<protein>
    <submittedName>
        <fullName evidence="13">Phosphoglucomutase/phosphomannomutase family protein</fullName>
    </submittedName>
</protein>
<keyword evidence="5 7" id="KW-0460">Magnesium</keyword>
<feature type="domain" description="Alpha-D-phosphohexomutase alpha/beta/alpha" evidence="12">
    <location>
        <begin position="254"/>
        <end position="358"/>
    </location>
</feature>
<dbReference type="Proteomes" id="UP000308037">
    <property type="component" value="Unassembled WGS sequence"/>
</dbReference>
<dbReference type="SUPFAM" id="SSF53738">
    <property type="entry name" value="Phosphoglucomutase, first 3 domains"/>
    <property type="match status" value="2"/>
</dbReference>
<dbReference type="InterPro" id="IPR005846">
    <property type="entry name" value="A-D-PHexomutase_a/b/a-III"/>
</dbReference>
<evidence type="ECO:0000259" key="12">
    <source>
        <dbReference type="Pfam" id="PF02880"/>
    </source>
</evidence>
<keyword evidence="3" id="KW-0597">Phosphoprotein</keyword>
<evidence type="ECO:0000256" key="1">
    <source>
        <dbReference type="ARBA" id="ARBA00001946"/>
    </source>
</evidence>
<dbReference type="InterPro" id="IPR005841">
    <property type="entry name" value="Alpha-D-phosphohexomutase_SF"/>
</dbReference>
<dbReference type="InterPro" id="IPR016066">
    <property type="entry name" value="A-D-PHexomutase_CS"/>
</dbReference>
<dbReference type="OrthoDB" id="10363at2157"/>
<evidence type="ECO:0000259" key="9">
    <source>
        <dbReference type="Pfam" id="PF00408"/>
    </source>
</evidence>
<dbReference type="InterPro" id="IPR036900">
    <property type="entry name" value="A-D-PHexomutase_C_sf"/>
</dbReference>
<dbReference type="InterPro" id="IPR005844">
    <property type="entry name" value="A-D-PHexomutase_a/b/a-I"/>
</dbReference>
<proteinExistence type="inferred from homology"/>
<dbReference type="InterPro" id="IPR005843">
    <property type="entry name" value="A-D-PHexomutase_C"/>
</dbReference>
<comment type="similarity">
    <text evidence="2 7">Belongs to the phosphohexose mutase family.</text>
</comment>
<reference evidence="13 14" key="1">
    <citation type="submission" date="2019-04" db="EMBL/GenBank/DDBJ databases">
        <title>Natronomonas sp. F20-122 a newhaloarchaeon isolated from a saline saltern of Isla Bacuta, Huelva, Spain.</title>
        <authorList>
            <person name="Duran-Viseras A."/>
            <person name="Sanchez-Porro C."/>
            <person name="Ventosa A."/>
        </authorList>
    </citation>
    <scope>NUCLEOTIDE SEQUENCE [LARGE SCALE GENOMIC DNA]</scope>
    <source>
        <strain evidence="13 14">F20-122</strain>
    </source>
</reference>
<feature type="domain" description="Alpha-D-phosphohexomutase alpha/beta/alpha" evidence="11">
    <location>
        <begin position="153"/>
        <end position="249"/>
    </location>
</feature>
<dbReference type="RefSeq" id="WP_137276575.1">
    <property type="nucleotide sequence ID" value="NZ_QKNX01000003.1"/>
</dbReference>
<accession>A0A4U5JAK2</accession>
<dbReference type="PRINTS" id="PR00509">
    <property type="entry name" value="PGMPMM"/>
</dbReference>
<evidence type="ECO:0000256" key="7">
    <source>
        <dbReference type="RuleBase" id="RU004326"/>
    </source>
</evidence>
<dbReference type="Pfam" id="PF00408">
    <property type="entry name" value="PGM_PMM_IV"/>
    <property type="match status" value="1"/>
</dbReference>
<dbReference type="Gene3D" id="3.30.310.50">
    <property type="entry name" value="Alpha-D-phosphohexomutase, C-terminal domain"/>
    <property type="match status" value="1"/>
</dbReference>
<evidence type="ECO:0000259" key="10">
    <source>
        <dbReference type="Pfam" id="PF02878"/>
    </source>
</evidence>
<dbReference type="InterPro" id="IPR005845">
    <property type="entry name" value="A-D-PHexomutase_a/b/a-II"/>
</dbReference>
<dbReference type="PANTHER" id="PTHR45745">
    <property type="entry name" value="PHOSPHOMANNOMUTASE 45A"/>
    <property type="match status" value="1"/>
</dbReference>
<organism evidence="13 14">
    <name type="scientific">Natronomonas salsuginis</name>
    <dbReference type="NCBI Taxonomy" id="2217661"/>
    <lineage>
        <taxon>Archaea</taxon>
        <taxon>Methanobacteriati</taxon>
        <taxon>Methanobacteriota</taxon>
        <taxon>Stenosarchaea group</taxon>
        <taxon>Halobacteria</taxon>
        <taxon>Halobacteriales</taxon>
        <taxon>Natronomonadaceae</taxon>
        <taxon>Natronomonas</taxon>
    </lineage>
</organism>